<proteinExistence type="predicted"/>
<evidence type="ECO:0000313" key="3">
    <source>
        <dbReference type="Proteomes" id="UP000075604"/>
    </source>
</evidence>
<reference evidence="2 3" key="1">
    <citation type="submission" date="2014-02" db="EMBL/GenBank/DDBJ databases">
        <title>The small core and large imbalanced accessory genome model reveals a collaborative survival strategy of Sorangium cellulosum strains in nature.</title>
        <authorList>
            <person name="Han K."/>
            <person name="Peng R."/>
            <person name="Blom J."/>
            <person name="Li Y.-Z."/>
        </authorList>
    </citation>
    <scope>NUCLEOTIDE SEQUENCE [LARGE SCALE GENOMIC DNA]</scope>
    <source>
        <strain evidence="2 3">So0157-18</strain>
    </source>
</reference>
<dbReference type="PROSITE" id="PS51257">
    <property type="entry name" value="PROKAR_LIPOPROTEIN"/>
    <property type="match status" value="1"/>
</dbReference>
<evidence type="ECO:0000313" key="2">
    <source>
        <dbReference type="EMBL" id="KYF54943.1"/>
    </source>
</evidence>
<evidence type="ECO:0000256" key="1">
    <source>
        <dbReference type="SAM" id="SignalP"/>
    </source>
</evidence>
<protein>
    <recommendedName>
        <fullName evidence="4">Secreted protein</fullName>
    </recommendedName>
</protein>
<dbReference type="EMBL" id="JELX01002573">
    <property type="protein sequence ID" value="KYF54943.1"/>
    <property type="molecule type" value="Genomic_DNA"/>
</dbReference>
<feature type="chain" id="PRO_5007565575" description="Secreted protein" evidence="1">
    <location>
        <begin position="30"/>
        <end position="99"/>
    </location>
</feature>
<sequence length="99" mass="10050">MIIKSIPGVISLAAALALGAGCSSPCSDACETFVGKTQSCGLGGPSGDAEIDACAEALQETYTDDTCDMMSSSIESQSCESLKQSLCGDPSTAQHYNCN</sequence>
<keyword evidence="1" id="KW-0732">Signal</keyword>
<dbReference type="AlphaFoldDB" id="A0A150PGY8"/>
<evidence type="ECO:0008006" key="4">
    <source>
        <dbReference type="Google" id="ProtNLM"/>
    </source>
</evidence>
<feature type="signal peptide" evidence="1">
    <location>
        <begin position="1"/>
        <end position="29"/>
    </location>
</feature>
<name>A0A150PGY8_SORCE</name>
<gene>
    <name evidence="2" type="ORF">BE04_46060</name>
</gene>
<organism evidence="2 3">
    <name type="scientific">Sorangium cellulosum</name>
    <name type="common">Polyangium cellulosum</name>
    <dbReference type="NCBI Taxonomy" id="56"/>
    <lineage>
        <taxon>Bacteria</taxon>
        <taxon>Pseudomonadati</taxon>
        <taxon>Myxococcota</taxon>
        <taxon>Polyangia</taxon>
        <taxon>Polyangiales</taxon>
        <taxon>Polyangiaceae</taxon>
        <taxon>Sorangium</taxon>
    </lineage>
</organism>
<accession>A0A150PGY8</accession>
<dbReference type="Proteomes" id="UP000075604">
    <property type="component" value="Unassembled WGS sequence"/>
</dbReference>
<comment type="caution">
    <text evidence="2">The sequence shown here is derived from an EMBL/GenBank/DDBJ whole genome shotgun (WGS) entry which is preliminary data.</text>
</comment>